<comment type="pathway">
    <text evidence="1 7">Pyrimidine metabolism; UMP biosynthesis via de novo pathway; UMP from orotate: step 1/2.</text>
</comment>
<keyword evidence="9" id="KW-1185">Reference proteome</keyword>
<dbReference type="SUPFAM" id="SSF53271">
    <property type="entry name" value="PRTase-like"/>
    <property type="match status" value="1"/>
</dbReference>
<feature type="binding site" description="in other chain" evidence="7">
    <location>
        <begin position="117"/>
        <end position="125"/>
    </location>
    <ligand>
        <name>5-phospho-alpha-D-ribose 1-diphosphate</name>
        <dbReference type="ChEBI" id="CHEBI:58017"/>
        <note>ligand shared between dimeric partners</note>
    </ligand>
</feature>
<dbReference type="RefSeq" id="WP_023276696.1">
    <property type="nucleotide sequence ID" value="NZ_CP097562.1"/>
</dbReference>
<comment type="caution">
    <text evidence="7">Lacks conserved residue(s) required for the propagation of feature annotation.</text>
</comment>
<dbReference type="GO" id="GO:0044205">
    <property type="term" value="P:'de novo' UMP biosynthetic process"/>
    <property type="evidence" value="ECO:0007669"/>
    <property type="project" value="UniProtKB-UniRule"/>
</dbReference>
<dbReference type="EMBL" id="CP097562">
    <property type="protein sequence ID" value="USF23060.1"/>
    <property type="molecule type" value="Genomic_DNA"/>
</dbReference>
<comment type="similarity">
    <text evidence="7">Belongs to the purine/pyrimidine phosphoribosyltransferase family. PyrE subfamily.</text>
</comment>
<dbReference type="GO" id="GO:0000287">
    <property type="term" value="F:magnesium ion binding"/>
    <property type="evidence" value="ECO:0007669"/>
    <property type="project" value="UniProtKB-UniRule"/>
</dbReference>
<feature type="binding site" evidence="7">
    <location>
        <position position="94"/>
    </location>
    <ligand>
        <name>5-phospho-alpha-D-ribose 1-diphosphate</name>
        <dbReference type="ChEBI" id="CHEBI:58017"/>
        <note>ligand shared between dimeric partners</note>
    </ligand>
</feature>
<reference evidence="8" key="1">
    <citation type="journal article" date="2014" name="Genome Announc.">
        <title>Draft genome sequences of the altered schaedler flora, a defined bacterial community from gnotobiotic mice.</title>
        <authorList>
            <person name="Wannemuehler M.J."/>
            <person name="Overstreet A.M."/>
            <person name="Ward D.V."/>
            <person name="Phillips G.J."/>
        </authorList>
    </citation>
    <scope>NUCLEOTIDE SEQUENCE</scope>
    <source>
        <strain evidence="8">ASF457</strain>
    </source>
</reference>
<dbReference type="Gene3D" id="3.40.50.2020">
    <property type="match status" value="1"/>
</dbReference>
<comment type="catalytic activity">
    <reaction evidence="7">
        <text>orotidine 5'-phosphate + diphosphate = orotate + 5-phospho-alpha-D-ribose 1-diphosphate</text>
        <dbReference type="Rhea" id="RHEA:10380"/>
        <dbReference type="ChEBI" id="CHEBI:30839"/>
        <dbReference type="ChEBI" id="CHEBI:33019"/>
        <dbReference type="ChEBI" id="CHEBI:57538"/>
        <dbReference type="ChEBI" id="CHEBI:58017"/>
        <dbReference type="EC" id="2.4.2.10"/>
    </reaction>
</comment>
<evidence type="ECO:0000256" key="7">
    <source>
        <dbReference type="HAMAP-Rule" id="MF_01208"/>
    </source>
</evidence>
<reference evidence="8" key="2">
    <citation type="submission" date="2022-05" db="EMBL/GenBank/DDBJ databases">
        <authorList>
            <person name="Proctor A.L."/>
            <person name="Phillips G.J."/>
            <person name="Wannemuehler M.J."/>
        </authorList>
    </citation>
    <scope>NUCLEOTIDE SEQUENCE</scope>
    <source>
        <strain evidence="8">ASF457</strain>
    </source>
</reference>
<dbReference type="PANTHER" id="PTHR19278:SF9">
    <property type="entry name" value="URIDINE 5'-MONOPHOSPHATE SYNTHASE"/>
    <property type="match status" value="1"/>
</dbReference>
<dbReference type="PANTHER" id="PTHR19278">
    <property type="entry name" value="OROTATE PHOSPHORIBOSYLTRANSFERASE"/>
    <property type="match status" value="1"/>
</dbReference>
<dbReference type="NCBIfam" id="TIGR01367">
    <property type="entry name" value="pyrE_Therm"/>
    <property type="match status" value="1"/>
</dbReference>
<sequence length="195" mass="21150">MNNMNSDTVIKNYEEHGALLRGHFLLSSGLHSDAYLQSECIMQDPANAKKVVSGLVDMLKDLDFTTIVSPAIGGIRFGYELASQMNKRTLFTERVDGIMTFRRGFTLKKGEKVLVAEDVVTTGKSTKECIKAVEEAGGIVTGIASIIDRSSGTAGFTVPFYPLAAVDVKSYNVEECPMCKEGIPCVKPGSRVFAK</sequence>
<comment type="subunit">
    <text evidence="7">Homodimer.</text>
</comment>
<dbReference type="EC" id="2.4.2.10" evidence="2 7"/>
<dbReference type="KEGG" id="msch:N508_000115"/>
<keyword evidence="3 7" id="KW-0328">Glycosyltransferase</keyword>
<dbReference type="InterPro" id="IPR023031">
    <property type="entry name" value="OPRT"/>
</dbReference>
<proteinExistence type="inferred from homology"/>
<organism evidence="8 9">
    <name type="scientific">Mucispirillum schaedleri ASF457</name>
    <dbReference type="NCBI Taxonomy" id="1379858"/>
    <lineage>
        <taxon>Bacteria</taxon>
        <taxon>Pseudomonadati</taxon>
        <taxon>Deferribacterota</taxon>
        <taxon>Deferribacteres</taxon>
        <taxon>Deferribacterales</taxon>
        <taxon>Mucispirillaceae</taxon>
        <taxon>Mucispirillum</taxon>
    </lineage>
</organism>
<evidence type="ECO:0000256" key="2">
    <source>
        <dbReference type="ARBA" id="ARBA00011971"/>
    </source>
</evidence>
<evidence type="ECO:0000313" key="8">
    <source>
        <dbReference type="EMBL" id="USF23060.1"/>
    </source>
</evidence>
<dbReference type="Pfam" id="PF00156">
    <property type="entry name" value="Pribosyltran"/>
    <property type="match status" value="1"/>
</dbReference>
<keyword evidence="4 7" id="KW-0808">Transferase</keyword>
<dbReference type="GO" id="GO:0019856">
    <property type="term" value="P:pyrimidine nucleobase biosynthetic process"/>
    <property type="evidence" value="ECO:0007669"/>
    <property type="project" value="InterPro"/>
</dbReference>
<dbReference type="eggNOG" id="COG0461">
    <property type="taxonomic scope" value="Bacteria"/>
</dbReference>
<dbReference type="InterPro" id="IPR029057">
    <property type="entry name" value="PRTase-like"/>
</dbReference>
<dbReference type="CDD" id="cd06223">
    <property type="entry name" value="PRTases_typeI"/>
    <property type="match status" value="1"/>
</dbReference>
<evidence type="ECO:0000256" key="1">
    <source>
        <dbReference type="ARBA" id="ARBA00004889"/>
    </source>
</evidence>
<reference evidence="8" key="3">
    <citation type="submission" date="2022-06" db="EMBL/GenBank/DDBJ databases">
        <title>Resources to Facilitate Use of the Altered Schaedler Flora (ASF) Mouse Model to Study Microbiome Function.</title>
        <authorList>
            <person name="Proctor A."/>
            <person name="Parvinroo S."/>
            <person name="Richie T."/>
            <person name="Jia X."/>
            <person name="Lee S.T.M."/>
            <person name="Karp P.D."/>
            <person name="Paley S."/>
            <person name="Kostic A.D."/>
            <person name="Pierre J.F."/>
            <person name="Wannemuehler M.J."/>
            <person name="Phillips G.J."/>
        </authorList>
    </citation>
    <scope>NUCLEOTIDE SEQUENCE</scope>
    <source>
        <strain evidence="8">ASF457</strain>
    </source>
</reference>
<evidence type="ECO:0000256" key="4">
    <source>
        <dbReference type="ARBA" id="ARBA00022679"/>
    </source>
</evidence>
<dbReference type="InterPro" id="IPR000836">
    <property type="entry name" value="PRTase_dom"/>
</dbReference>
<dbReference type="GO" id="GO:0004588">
    <property type="term" value="F:orotate phosphoribosyltransferase activity"/>
    <property type="evidence" value="ECO:0007669"/>
    <property type="project" value="UniProtKB-UniRule"/>
</dbReference>
<protein>
    <recommendedName>
        <fullName evidence="2 7">Orotate phosphoribosyltransferase</fullName>
        <shortName evidence="7">OPRT</shortName>
        <shortName evidence="7">OPRTase</shortName>
        <ecNumber evidence="2 7">2.4.2.10</ecNumber>
    </recommendedName>
</protein>
<gene>
    <name evidence="7 8" type="primary">pyrE</name>
    <name evidence="8" type="ORF">N508_000115</name>
</gene>
<comment type="function">
    <text evidence="7">Catalyzes the transfer of a ribosyl phosphate group from 5-phosphoribose 1-diphosphate to orotate, leading to the formation of orotidine monophosphate (OMP).</text>
</comment>
<evidence type="ECO:0000313" key="9">
    <source>
        <dbReference type="Proteomes" id="UP000017429"/>
    </source>
</evidence>
<feature type="binding site" evidence="7">
    <location>
        <position position="121"/>
    </location>
    <ligand>
        <name>orotate</name>
        <dbReference type="ChEBI" id="CHEBI:30839"/>
    </ligand>
</feature>
<keyword evidence="5 7" id="KW-0460">Magnesium</keyword>
<evidence type="ECO:0000256" key="6">
    <source>
        <dbReference type="ARBA" id="ARBA00022975"/>
    </source>
</evidence>
<keyword evidence="6 7" id="KW-0665">Pyrimidine biosynthesis</keyword>
<evidence type="ECO:0000256" key="5">
    <source>
        <dbReference type="ARBA" id="ARBA00022842"/>
    </source>
</evidence>
<dbReference type="InterPro" id="IPR006273">
    <property type="entry name" value="Orotate_PRibTrfase_bac"/>
</dbReference>
<dbReference type="AlphaFoldDB" id="V2PWX6"/>
<name>V2PWX6_9BACT</name>
<evidence type="ECO:0000256" key="3">
    <source>
        <dbReference type="ARBA" id="ARBA00022676"/>
    </source>
</evidence>
<accession>V2PWX6</accession>
<feature type="binding site" evidence="7">
    <location>
        <position position="149"/>
    </location>
    <ligand>
        <name>orotate</name>
        <dbReference type="ChEBI" id="CHEBI:30839"/>
    </ligand>
</feature>
<dbReference type="Proteomes" id="UP000017429">
    <property type="component" value="Chromosome"/>
</dbReference>
<dbReference type="OrthoDB" id="9783570at2"/>
<comment type="cofactor">
    <cofactor evidence="7">
        <name>Mg(2+)</name>
        <dbReference type="ChEBI" id="CHEBI:18420"/>
    </cofactor>
</comment>
<dbReference type="HAMAP" id="MF_01208">
    <property type="entry name" value="PyrE"/>
    <property type="match status" value="1"/>
</dbReference>